<sequence>MSELSGYAIIILAAGNSSRLGEPKQLLVYQNKTLIRHIAEAAIEAKSAAVIVVTGSNAPSIEKELHSLSCHSVHNPDWESGMASSIVVGTDELMRTHPNIAGAIYAVSDQPFVSVALFDALINKALEKNSGIVASEYDNTFGTPVLFSNKYFPALLTLSGAEGAKKLVKKFADEATSIPFPLGSVDIDTPDDYQKLLRNS</sequence>
<dbReference type="RefSeq" id="WP_082213298.1">
    <property type="nucleotide sequence ID" value="NZ_FUZA01000001.1"/>
</dbReference>
<dbReference type="InterPro" id="IPR025877">
    <property type="entry name" value="MobA-like_NTP_Trfase"/>
</dbReference>
<keyword evidence="2" id="KW-0808">Transferase</keyword>
<gene>
    <name evidence="2" type="ORF">SAMN05660293_00752</name>
</gene>
<dbReference type="GO" id="GO:0016779">
    <property type="term" value="F:nucleotidyltransferase activity"/>
    <property type="evidence" value="ECO:0007669"/>
    <property type="project" value="UniProtKB-KW"/>
</dbReference>
<reference evidence="3" key="1">
    <citation type="submission" date="2017-02" db="EMBL/GenBank/DDBJ databases">
        <authorList>
            <person name="Varghese N."/>
            <person name="Submissions S."/>
        </authorList>
    </citation>
    <scope>NUCLEOTIDE SEQUENCE [LARGE SCALE GENOMIC DNA]</scope>
    <source>
        <strain evidence="3">DSM 22270</strain>
    </source>
</reference>
<dbReference type="Pfam" id="PF12804">
    <property type="entry name" value="NTP_transf_3"/>
    <property type="match status" value="1"/>
</dbReference>
<dbReference type="PANTHER" id="PTHR43777">
    <property type="entry name" value="MOLYBDENUM COFACTOR CYTIDYLYLTRANSFERASE"/>
    <property type="match status" value="1"/>
</dbReference>
<dbReference type="Gene3D" id="3.90.550.10">
    <property type="entry name" value="Spore Coat Polysaccharide Biosynthesis Protein SpsA, Chain A"/>
    <property type="match status" value="1"/>
</dbReference>
<dbReference type="STRING" id="651661.SAMN05660293_00752"/>
<dbReference type="SUPFAM" id="SSF53448">
    <property type="entry name" value="Nucleotide-diphospho-sugar transferases"/>
    <property type="match status" value="1"/>
</dbReference>
<proteinExistence type="predicted"/>
<dbReference type="Proteomes" id="UP000190897">
    <property type="component" value="Unassembled WGS sequence"/>
</dbReference>
<protein>
    <submittedName>
        <fullName evidence="2">Molybdenum cofactor cytidylyltransferase</fullName>
    </submittedName>
</protein>
<dbReference type="InterPro" id="IPR029044">
    <property type="entry name" value="Nucleotide-diphossugar_trans"/>
</dbReference>
<dbReference type="EMBL" id="FUZA01000001">
    <property type="protein sequence ID" value="SKB52535.1"/>
    <property type="molecule type" value="Genomic_DNA"/>
</dbReference>
<accession>A0A1T5BZJ1</accession>
<evidence type="ECO:0000313" key="3">
    <source>
        <dbReference type="Proteomes" id="UP000190897"/>
    </source>
</evidence>
<organism evidence="2 3">
    <name type="scientific">Dyadobacter psychrophilus</name>
    <dbReference type="NCBI Taxonomy" id="651661"/>
    <lineage>
        <taxon>Bacteria</taxon>
        <taxon>Pseudomonadati</taxon>
        <taxon>Bacteroidota</taxon>
        <taxon>Cytophagia</taxon>
        <taxon>Cytophagales</taxon>
        <taxon>Spirosomataceae</taxon>
        <taxon>Dyadobacter</taxon>
    </lineage>
</organism>
<evidence type="ECO:0000313" key="2">
    <source>
        <dbReference type="EMBL" id="SKB52535.1"/>
    </source>
</evidence>
<evidence type="ECO:0000259" key="1">
    <source>
        <dbReference type="Pfam" id="PF12804"/>
    </source>
</evidence>
<dbReference type="CDD" id="cd04182">
    <property type="entry name" value="GT_2_like_f"/>
    <property type="match status" value="1"/>
</dbReference>
<dbReference type="PANTHER" id="PTHR43777:SF1">
    <property type="entry name" value="MOLYBDENUM COFACTOR CYTIDYLYLTRANSFERASE"/>
    <property type="match status" value="1"/>
</dbReference>
<feature type="domain" description="MobA-like NTP transferase" evidence="1">
    <location>
        <begin position="10"/>
        <end position="170"/>
    </location>
</feature>
<keyword evidence="2" id="KW-0548">Nucleotidyltransferase</keyword>
<keyword evidence="3" id="KW-1185">Reference proteome</keyword>
<dbReference type="AlphaFoldDB" id="A0A1T5BZJ1"/>
<name>A0A1T5BZJ1_9BACT</name>